<evidence type="ECO:0000313" key="2">
    <source>
        <dbReference type="EMBL" id="RRT83205.1"/>
    </source>
</evidence>
<feature type="region of interest" description="Disordered" evidence="1">
    <location>
        <begin position="1"/>
        <end position="71"/>
    </location>
</feature>
<comment type="caution">
    <text evidence="2">The sequence shown here is derived from an EMBL/GenBank/DDBJ whole genome shotgun (WGS) entry which is preliminary data.</text>
</comment>
<dbReference type="EMBL" id="AMZH03000540">
    <property type="protein sequence ID" value="RRT83205.1"/>
    <property type="molecule type" value="Genomic_DNA"/>
</dbReference>
<feature type="compositionally biased region" description="Basic residues" evidence="1">
    <location>
        <begin position="14"/>
        <end position="28"/>
    </location>
</feature>
<sequence>MALQSRPWQSRAPASRRPRTTSLPRHHRTLADGAPIPADNPPQTPAPAIIQEAKGGTEERRTKATGRGSDR</sequence>
<proteinExistence type="predicted"/>
<protein>
    <submittedName>
        <fullName evidence="2">Uncharacterized protein</fullName>
    </submittedName>
</protein>
<dbReference type="AlphaFoldDB" id="A0A427B3Z5"/>
<feature type="compositionally biased region" description="Basic and acidic residues" evidence="1">
    <location>
        <begin position="55"/>
        <end position="71"/>
    </location>
</feature>
<evidence type="ECO:0000256" key="1">
    <source>
        <dbReference type="SAM" id="MobiDB-lite"/>
    </source>
</evidence>
<evidence type="ECO:0000313" key="3">
    <source>
        <dbReference type="Proteomes" id="UP000287651"/>
    </source>
</evidence>
<gene>
    <name evidence="2" type="ORF">B296_00006876</name>
</gene>
<organism evidence="2 3">
    <name type="scientific">Ensete ventricosum</name>
    <name type="common">Abyssinian banana</name>
    <name type="synonym">Musa ensete</name>
    <dbReference type="NCBI Taxonomy" id="4639"/>
    <lineage>
        <taxon>Eukaryota</taxon>
        <taxon>Viridiplantae</taxon>
        <taxon>Streptophyta</taxon>
        <taxon>Embryophyta</taxon>
        <taxon>Tracheophyta</taxon>
        <taxon>Spermatophyta</taxon>
        <taxon>Magnoliopsida</taxon>
        <taxon>Liliopsida</taxon>
        <taxon>Zingiberales</taxon>
        <taxon>Musaceae</taxon>
        <taxon>Ensete</taxon>
    </lineage>
</organism>
<accession>A0A427B3Z5</accession>
<name>A0A427B3Z5_ENSVE</name>
<reference evidence="2 3" key="1">
    <citation type="journal article" date="2014" name="Agronomy (Basel)">
        <title>A Draft Genome Sequence for Ensete ventricosum, the Drought-Tolerant Tree Against Hunger.</title>
        <authorList>
            <person name="Harrison J."/>
            <person name="Moore K.A."/>
            <person name="Paszkiewicz K."/>
            <person name="Jones T."/>
            <person name="Grant M."/>
            <person name="Ambacheew D."/>
            <person name="Muzemil S."/>
            <person name="Studholme D.J."/>
        </authorList>
    </citation>
    <scope>NUCLEOTIDE SEQUENCE [LARGE SCALE GENOMIC DNA]</scope>
</reference>
<dbReference type="Proteomes" id="UP000287651">
    <property type="component" value="Unassembled WGS sequence"/>
</dbReference>